<feature type="transmembrane region" description="Helical" evidence="9">
    <location>
        <begin position="119"/>
        <end position="140"/>
    </location>
</feature>
<comment type="subcellular location">
    <subcellularLocation>
        <location evidence="1">Membrane</location>
        <topology evidence="1">Multi-pass membrane protein</topology>
    </subcellularLocation>
</comment>
<dbReference type="PANTHER" id="PTHR24232">
    <property type="entry name" value="G-PROTEIN COUPLED RECEPTOR"/>
    <property type="match status" value="1"/>
</dbReference>
<name>A0AAV6R8W1_SOLSE</name>
<keyword evidence="8" id="KW-0807">Transducer</keyword>
<feature type="transmembrane region" description="Helical" evidence="9">
    <location>
        <begin position="225"/>
        <end position="252"/>
    </location>
</feature>
<proteinExistence type="predicted"/>
<feature type="transmembrane region" description="Helical" evidence="9">
    <location>
        <begin position="77"/>
        <end position="98"/>
    </location>
</feature>
<dbReference type="Proteomes" id="UP000693946">
    <property type="component" value="Linkage Group LG20"/>
</dbReference>
<keyword evidence="12" id="KW-1185">Reference proteome</keyword>
<feature type="transmembrane region" description="Helical" evidence="9">
    <location>
        <begin position="152"/>
        <end position="175"/>
    </location>
</feature>
<keyword evidence="7" id="KW-0325">Glycoprotein</keyword>
<feature type="transmembrane region" description="Helical" evidence="9">
    <location>
        <begin position="195"/>
        <end position="213"/>
    </location>
</feature>
<evidence type="ECO:0000256" key="4">
    <source>
        <dbReference type="ARBA" id="ARBA00023040"/>
    </source>
</evidence>
<dbReference type="InterPro" id="IPR017452">
    <property type="entry name" value="GPCR_Rhodpsn_7TM"/>
</dbReference>
<protein>
    <submittedName>
        <fullName evidence="11">Ase-activated receptor 3-like</fullName>
    </submittedName>
</protein>
<dbReference type="GO" id="GO:0004930">
    <property type="term" value="F:G protein-coupled receptor activity"/>
    <property type="evidence" value="ECO:0007669"/>
    <property type="project" value="UniProtKB-KW"/>
</dbReference>
<evidence type="ECO:0000256" key="8">
    <source>
        <dbReference type="ARBA" id="ARBA00023224"/>
    </source>
</evidence>
<evidence type="ECO:0000256" key="9">
    <source>
        <dbReference type="SAM" id="Phobius"/>
    </source>
</evidence>
<organism evidence="11 12">
    <name type="scientific">Solea senegalensis</name>
    <name type="common">Senegalese sole</name>
    <dbReference type="NCBI Taxonomy" id="28829"/>
    <lineage>
        <taxon>Eukaryota</taxon>
        <taxon>Metazoa</taxon>
        <taxon>Chordata</taxon>
        <taxon>Craniata</taxon>
        <taxon>Vertebrata</taxon>
        <taxon>Euteleostomi</taxon>
        <taxon>Actinopterygii</taxon>
        <taxon>Neopterygii</taxon>
        <taxon>Teleostei</taxon>
        <taxon>Neoteleostei</taxon>
        <taxon>Acanthomorphata</taxon>
        <taxon>Carangaria</taxon>
        <taxon>Pleuronectiformes</taxon>
        <taxon>Pleuronectoidei</taxon>
        <taxon>Soleidae</taxon>
        <taxon>Solea</taxon>
    </lineage>
</organism>
<gene>
    <name evidence="11" type="ORF">JOB18_033876</name>
</gene>
<dbReference type="GO" id="GO:0035025">
    <property type="term" value="P:positive regulation of Rho protein signal transduction"/>
    <property type="evidence" value="ECO:0007669"/>
    <property type="project" value="TreeGrafter"/>
</dbReference>
<reference evidence="11 12" key="1">
    <citation type="journal article" date="2021" name="Sci. Rep.">
        <title>Chromosome anchoring in Senegalese sole (Solea senegalensis) reveals sex-associated markers and genome rearrangements in flatfish.</title>
        <authorList>
            <person name="Guerrero-Cozar I."/>
            <person name="Gomez-Garrido J."/>
            <person name="Berbel C."/>
            <person name="Martinez-Blanch J.F."/>
            <person name="Alioto T."/>
            <person name="Claros M.G."/>
            <person name="Gagnaire P.A."/>
            <person name="Manchado M."/>
        </authorList>
    </citation>
    <scope>NUCLEOTIDE SEQUENCE [LARGE SCALE GENOMIC DNA]</scope>
    <source>
        <strain evidence="11">Sse05_10M</strain>
    </source>
</reference>
<dbReference type="GO" id="GO:0007200">
    <property type="term" value="P:phospholipase C-activating G protein-coupled receptor signaling pathway"/>
    <property type="evidence" value="ECO:0007669"/>
    <property type="project" value="TreeGrafter"/>
</dbReference>
<evidence type="ECO:0000256" key="7">
    <source>
        <dbReference type="ARBA" id="ARBA00023180"/>
    </source>
</evidence>
<feature type="transmembrane region" description="Helical" evidence="9">
    <location>
        <begin position="51"/>
        <end position="71"/>
    </location>
</feature>
<feature type="domain" description="G-protein coupled receptors family 1 profile" evidence="10">
    <location>
        <begin position="25"/>
        <end position="250"/>
    </location>
</feature>
<evidence type="ECO:0000256" key="2">
    <source>
        <dbReference type="ARBA" id="ARBA00022692"/>
    </source>
</evidence>
<comment type="caution">
    <text evidence="11">The sequence shown here is derived from an EMBL/GenBank/DDBJ whole genome shotgun (WGS) entry which is preliminary data.</text>
</comment>
<dbReference type="AlphaFoldDB" id="A0AAV6R8W1"/>
<keyword evidence="6 11" id="KW-0675">Receptor</keyword>
<evidence type="ECO:0000256" key="6">
    <source>
        <dbReference type="ARBA" id="ARBA00023170"/>
    </source>
</evidence>
<dbReference type="EMBL" id="JAGKHQ010000013">
    <property type="protein sequence ID" value="KAG7500910.1"/>
    <property type="molecule type" value="Genomic_DNA"/>
</dbReference>
<feature type="transmembrane region" description="Helical" evidence="9">
    <location>
        <begin position="12"/>
        <end position="30"/>
    </location>
</feature>
<keyword evidence="2 9" id="KW-0812">Transmembrane</keyword>
<keyword evidence="5 9" id="KW-0472">Membrane</keyword>
<sequence length="265" mass="30228">MNHTECGPYQVILLSMVDSLTFVIGQPVVLKLMWSSLTSPKTPDILNTNLAVFHNIQYLISLMHLFTLFLMPQKHGWVFSFLFVYVQIGGPMSLSFICMQRYVAVVHPLSYPLLRKYRYSEVCAAAVWFVTLPITFIYVFTQENVNPSQENFYYAIPSTVMVLMIMLILKSSITVVKTLRKHSPGDKTYSSKKKAFSAMQAMLSIGMFFYLPVLLMQKITAINEYMYICITTPAGVMLLSLASVVHPIFVLSTQGKLFQKKRQVK</sequence>
<keyword evidence="4" id="KW-0297">G-protein coupled receptor</keyword>
<evidence type="ECO:0000256" key="1">
    <source>
        <dbReference type="ARBA" id="ARBA00004141"/>
    </source>
</evidence>
<keyword evidence="3 9" id="KW-1133">Transmembrane helix</keyword>
<evidence type="ECO:0000313" key="12">
    <source>
        <dbReference type="Proteomes" id="UP000693946"/>
    </source>
</evidence>
<dbReference type="SUPFAM" id="SSF81321">
    <property type="entry name" value="Family A G protein-coupled receptor-like"/>
    <property type="match status" value="1"/>
</dbReference>
<evidence type="ECO:0000256" key="5">
    <source>
        <dbReference type="ARBA" id="ARBA00023136"/>
    </source>
</evidence>
<evidence type="ECO:0000313" key="11">
    <source>
        <dbReference type="EMBL" id="KAG7500910.1"/>
    </source>
</evidence>
<dbReference type="PROSITE" id="PS50262">
    <property type="entry name" value="G_PROTEIN_RECEP_F1_2"/>
    <property type="match status" value="1"/>
</dbReference>
<evidence type="ECO:0000256" key="3">
    <source>
        <dbReference type="ARBA" id="ARBA00022989"/>
    </source>
</evidence>
<dbReference type="PANTHER" id="PTHR24232:SF107">
    <property type="entry name" value="HYDROXYCARBOXYLIC ACID RECEPTOR 2-LIKE"/>
    <property type="match status" value="1"/>
</dbReference>
<dbReference type="GO" id="GO:0005886">
    <property type="term" value="C:plasma membrane"/>
    <property type="evidence" value="ECO:0007669"/>
    <property type="project" value="TreeGrafter"/>
</dbReference>
<evidence type="ECO:0000259" key="10">
    <source>
        <dbReference type="PROSITE" id="PS50262"/>
    </source>
</evidence>
<accession>A0AAV6R8W1</accession>